<dbReference type="PRINTS" id="PR00702">
    <property type="entry name" value="ACRIFLAVINRP"/>
</dbReference>
<dbReference type="GO" id="GO:0042910">
    <property type="term" value="F:xenobiotic transmembrane transporter activity"/>
    <property type="evidence" value="ECO:0007669"/>
    <property type="project" value="TreeGrafter"/>
</dbReference>
<dbReference type="RefSeq" id="WP_025411051.1">
    <property type="nucleotide sequence ID" value="NZ_CP007128.1"/>
</dbReference>
<dbReference type="Gene3D" id="3.30.70.1430">
    <property type="entry name" value="Multidrug efflux transporter AcrB pore domain"/>
    <property type="match status" value="2"/>
</dbReference>
<feature type="transmembrane region" description="Helical" evidence="1">
    <location>
        <begin position="1007"/>
        <end position="1028"/>
    </location>
</feature>
<feature type="transmembrane region" description="Helical" evidence="1">
    <location>
        <begin position="359"/>
        <end position="380"/>
    </location>
</feature>
<organism evidence="2 3">
    <name type="scientific">Gemmatirosa kalamazoonensis</name>
    <dbReference type="NCBI Taxonomy" id="861299"/>
    <lineage>
        <taxon>Bacteria</taxon>
        <taxon>Pseudomonadati</taxon>
        <taxon>Gemmatimonadota</taxon>
        <taxon>Gemmatimonadia</taxon>
        <taxon>Gemmatimonadales</taxon>
        <taxon>Gemmatimonadaceae</taxon>
        <taxon>Gemmatirosa</taxon>
    </lineage>
</organism>
<dbReference type="SUPFAM" id="SSF82866">
    <property type="entry name" value="Multidrug efflux transporter AcrB transmembrane domain"/>
    <property type="match status" value="2"/>
</dbReference>
<dbReference type="Proteomes" id="UP000019151">
    <property type="component" value="Chromosome"/>
</dbReference>
<feature type="transmembrane region" description="Helical" evidence="1">
    <location>
        <begin position="12"/>
        <end position="30"/>
    </location>
</feature>
<feature type="transmembrane region" description="Helical" evidence="1">
    <location>
        <begin position="910"/>
        <end position="929"/>
    </location>
</feature>
<feature type="transmembrane region" description="Helical" evidence="1">
    <location>
        <begin position="936"/>
        <end position="956"/>
    </location>
</feature>
<feature type="transmembrane region" description="Helical" evidence="1">
    <location>
        <begin position="462"/>
        <end position="480"/>
    </location>
</feature>
<name>W0REL8_9BACT</name>
<dbReference type="EMBL" id="CP007128">
    <property type="protein sequence ID" value="AHG89554.1"/>
    <property type="molecule type" value="Genomic_DNA"/>
</dbReference>
<keyword evidence="1" id="KW-0472">Membrane</keyword>
<evidence type="ECO:0000313" key="2">
    <source>
        <dbReference type="EMBL" id="AHG89554.1"/>
    </source>
</evidence>
<dbReference type="Gene3D" id="3.30.2090.10">
    <property type="entry name" value="Multidrug efflux transporter AcrB TolC docking domain, DN and DC subdomains"/>
    <property type="match status" value="2"/>
</dbReference>
<dbReference type="InterPro" id="IPR001036">
    <property type="entry name" value="Acrflvin-R"/>
</dbReference>
<feature type="transmembrane region" description="Helical" evidence="1">
    <location>
        <begin position="1040"/>
        <end position="1066"/>
    </location>
</feature>
<feature type="transmembrane region" description="Helical" evidence="1">
    <location>
        <begin position="430"/>
        <end position="450"/>
    </location>
</feature>
<evidence type="ECO:0000256" key="1">
    <source>
        <dbReference type="SAM" id="Phobius"/>
    </source>
</evidence>
<dbReference type="OrthoDB" id="9806532at2"/>
<dbReference type="PANTHER" id="PTHR32063:SF0">
    <property type="entry name" value="SWARMING MOTILITY PROTEIN SWRC"/>
    <property type="match status" value="1"/>
</dbReference>
<feature type="transmembrane region" description="Helical" evidence="1">
    <location>
        <begin position="386"/>
        <end position="409"/>
    </location>
</feature>
<dbReference type="GO" id="GO:0005886">
    <property type="term" value="C:plasma membrane"/>
    <property type="evidence" value="ECO:0007669"/>
    <property type="project" value="TreeGrafter"/>
</dbReference>
<dbReference type="AlphaFoldDB" id="W0REL8"/>
<proteinExistence type="predicted"/>
<dbReference type="SUPFAM" id="SSF82693">
    <property type="entry name" value="Multidrug efflux transporter AcrB pore domain, PN1, PN2, PC1 and PC2 subdomains"/>
    <property type="match status" value="3"/>
</dbReference>
<dbReference type="PATRIC" id="fig|861299.3.peg.2053"/>
<dbReference type="SUPFAM" id="SSF82714">
    <property type="entry name" value="Multidrug efflux transporter AcrB TolC docking domain, DN and DC subdomains"/>
    <property type="match status" value="2"/>
</dbReference>
<dbReference type="KEGG" id="gba:J421_2017"/>
<dbReference type="FunCoup" id="W0REL8">
    <property type="interactions" value="367"/>
</dbReference>
<gene>
    <name evidence="2" type="ORF">J421_2017</name>
</gene>
<feature type="transmembrane region" description="Helical" evidence="1">
    <location>
        <begin position="962"/>
        <end position="986"/>
    </location>
</feature>
<dbReference type="Gene3D" id="1.20.1640.10">
    <property type="entry name" value="Multidrug efflux transporter AcrB transmembrane domain"/>
    <property type="match status" value="3"/>
</dbReference>
<evidence type="ECO:0000313" key="3">
    <source>
        <dbReference type="Proteomes" id="UP000019151"/>
    </source>
</evidence>
<dbReference type="InParanoid" id="W0REL8"/>
<keyword evidence="3" id="KW-1185">Reference proteome</keyword>
<dbReference type="InterPro" id="IPR027463">
    <property type="entry name" value="AcrB_DN_DC_subdom"/>
</dbReference>
<sequence>MFISDFAIKRPLVTIVAMVALALFGLVALMKLKTDEFPDVAPPFVLVAIPYPGASPDGVANEILDPVEEQIQAITGVKQTQGKAYDGFGQILVEFQFGKDLNEATQEIRDAISGVRDDLPAEMKEPVIKKMNDTDRPIVSLALASTTQTQAALSTIADPGITRELRSIPGVAEVQVFGKVEREISVLLKPDALQANGVSVSQVVQALELQNIAAPVGRVEGSLDERSIRLKGRFVDPSEFANLVVATRNGTLVRLGQVADVKDGTEEPRSLALYEGRESVGLDIKKSKGYSTTDVSDRIRERVAEIQKRLPPGTKLELIKDAGVRVDHAVKNVEEALLEGAALTVLVVFLFLNSWRSTVITGLALPVSVLASFIAVWALGFKLETMSLLGLSLAIGILIDDAIVVRENIVRHVEMGKDHYRAAHEGTDEIGLAVAATTFSILAVFVPIGFMPGMGGQWFKPFALTIACSVLVSLFVSFSLDPMLSAYWADPHVPAERRGWLTRKLDAFNAWFNRQAENYKKVIAWALDHRAAMVAMAIGTFFASFTIPSRGLTGLFAALAGVAVIVFALTRKRAPRVVRWALVAAGVAAFVLLPPLMPPLRNVGVGFFPEDDRAEFTIALETPPGSNLDYTRLKAEELARLAKSHKEVRYTYTTLGGGLSQAVDVGNIYVRLVPTTERSMTAEQLAAVMRQETKHIAGATISVFTSDFGGGRKQLQYQLRGADAATLSRTADQVIAVVKEVPGAVDVGLSTKGQKPELNVELNRGVAGALGVTVGQIAQSLRPAFAGIKAGDWQDPSGQMRDVQVRLVPESRQRAADLRQLPLVVQSPSGALSTVPLGQVANVTQSVGPAIIDHLDREVVVSVEANTAGRASGDVSADIERRIAKMQLPPGVRVSLGGDAKNQDEVFGQIFLALGTAVLLMYLILVLQFGSFLDPIAILVSLPLSLIGVMIALSVGGQTINIMSLIGIILLAGIVAKNAILLIDFAKWAREERGVSLRDALIEAGAIRLRPILMTTFALIAGMLPVALGRGEGAQFRAPLGVAVIGGTLTSTLLTLLVIPTVYEILDGLRSGLARRFGMRPKQRTAEFKVPEGIRPPEHTVPGFAAEARPIAH</sequence>
<dbReference type="Pfam" id="PF00873">
    <property type="entry name" value="ACR_tran"/>
    <property type="match status" value="2"/>
</dbReference>
<feature type="transmembrane region" description="Helical" evidence="1">
    <location>
        <begin position="577"/>
        <end position="597"/>
    </location>
</feature>
<reference evidence="2 3" key="1">
    <citation type="journal article" date="2014" name="Genome Announc.">
        <title>Genome Sequence and Methylome of Soil Bacterium Gemmatirosa kalamazoonensis KBS708T, a Member of the Rarely Cultivated Gemmatimonadetes Phylum.</title>
        <authorList>
            <person name="Debruyn J.M."/>
            <person name="Radosevich M."/>
            <person name="Wommack K.E."/>
            <person name="Polson S.W."/>
            <person name="Hauser L.J."/>
            <person name="Fawaz M.N."/>
            <person name="Korlach J."/>
            <person name="Tsai Y.C."/>
        </authorList>
    </citation>
    <scope>NUCLEOTIDE SEQUENCE [LARGE SCALE GENOMIC DNA]</scope>
    <source>
        <strain evidence="2 3">KBS708</strain>
    </source>
</reference>
<dbReference type="HOGENOM" id="CLU_002755_1_2_0"/>
<keyword evidence="1" id="KW-1133">Transmembrane helix</keyword>
<protein>
    <submittedName>
        <fullName evidence="2">Acriflavin resistance protein</fullName>
    </submittedName>
</protein>
<dbReference type="Gene3D" id="3.30.70.1320">
    <property type="entry name" value="Multidrug efflux transporter AcrB pore domain like"/>
    <property type="match status" value="1"/>
</dbReference>
<accession>W0REL8</accession>
<dbReference type="PANTHER" id="PTHR32063">
    <property type="match status" value="1"/>
</dbReference>
<feature type="transmembrane region" description="Helical" evidence="1">
    <location>
        <begin position="551"/>
        <end position="570"/>
    </location>
</feature>
<dbReference type="STRING" id="861299.J421_2017"/>
<dbReference type="eggNOG" id="COG0841">
    <property type="taxonomic scope" value="Bacteria"/>
</dbReference>
<keyword evidence="1" id="KW-0812">Transmembrane</keyword>